<proteinExistence type="predicted"/>
<name>A0ABS3NJA5_9GAMM</name>
<comment type="caution">
    <text evidence="1">The sequence shown here is derived from an EMBL/GenBank/DDBJ whole genome shotgun (WGS) entry which is preliminary data.</text>
</comment>
<reference evidence="1 2" key="1">
    <citation type="submission" date="2021-03" db="EMBL/GenBank/DDBJ databases">
        <title>Oceanisphaera sp. nov., isolated from the intestine.</title>
        <authorList>
            <person name="Zhao L.-H."/>
            <person name="Shi L.-F."/>
        </authorList>
    </citation>
    <scope>NUCLEOTIDE SEQUENCE [LARGE SCALE GENOMIC DNA]</scope>
    <source>
        <strain evidence="1 2">DM8</strain>
    </source>
</reference>
<keyword evidence="2" id="KW-1185">Reference proteome</keyword>
<evidence type="ECO:0000313" key="1">
    <source>
        <dbReference type="EMBL" id="MBO1520643.1"/>
    </source>
</evidence>
<dbReference type="RefSeq" id="WP_208006506.1">
    <property type="nucleotide sequence ID" value="NZ_JAGDFX010000021.1"/>
</dbReference>
<gene>
    <name evidence="1" type="ORF">J3U76_13575</name>
</gene>
<protein>
    <submittedName>
        <fullName evidence="1">Uncharacterized protein</fullName>
    </submittedName>
</protein>
<accession>A0ABS3NJA5</accession>
<organism evidence="1 2">
    <name type="scientific">Oceanisphaera pacifica</name>
    <dbReference type="NCBI Taxonomy" id="2818389"/>
    <lineage>
        <taxon>Bacteria</taxon>
        <taxon>Pseudomonadati</taxon>
        <taxon>Pseudomonadota</taxon>
        <taxon>Gammaproteobacteria</taxon>
        <taxon>Aeromonadales</taxon>
        <taxon>Aeromonadaceae</taxon>
        <taxon>Oceanisphaera</taxon>
    </lineage>
</organism>
<evidence type="ECO:0000313" key="2">
    <source>
        <dbReference type="Proteomes" id="UP000664882"/>
    </source>
</evidence>
<sequence>MKEFIMKGVIESVPPELTGLKYDEKEMLAGNYEKVLLTGHSGFQTKTPAIFAMWRYEDAIERHAENKFQPYEIAQILADQQGLDVDFFMDKVREGFAKGWLKFYLPDGTPDDYVKYPDHYSRTYESYLGLSREYSTPEDINAWLELWGAKYSFNVGGKKQAEKKATTQQRLILETIKQLRYIPNELPKQVKGKPWVKSEVKEMLDRKPPFEAPSAFDTAWRSLRGSGEIKEIHSMGKDNS</sequence>
<dbReference type="Proteomes" id="UP000664882">
    <property type="component" value="Unassembled WGS sequence"/>
</dbReference>
<dbReference type="EMBL" id="JAGDFX010000021">
    <property type="protein sequence ID" value="MBO1520643.1"/>
    <property type="molecule type" value="Genomic_DNA"/>
</dbReference>